<protein>
    <submittedName>
        <fullName evidence="1">Uncharacterized protein</fullName>
    </submittedName>
</protein>
<dbReference type="RefSeq" id="WP_271313557.1">
    <property type="nucleotide sequence ID" value="NZ_JABXJJ020000026.1"/>
</dbReference>
<dbReference type="EMBL" id="JABXJJ020000026">
    <property type="protein sequence ID" value="MDI5971869.1"/>
    <property type="molecule type" value="Genomic_DNA"/>
</dbReference>
<name>A0AA90H7B9_9ACTN</name>
<evidence type="ECO:0000313" key="1">
    <source>
        <dbReference type="EMBL" id="MDI5971869.1"/>
    </source>
</evidence>
<reference evidence="1" key="1">
    <citation type="submission" date="2023-05" db="EMBL/GenBank/DDBJ databases">
        <title>Streptantibioticus silvisoli sp. nov., acidotolerant actinomycetes 1 from pine litter.</title>
        <authorList>
            <person name="Swiecimska M."/>
            <person name="Golinska P."/>
            <person name="Sangal V."/>
            <person name="Wachnowicz B."/>
            <person name="Goodfellow M."/>
        </authorList>
    </citation>
    <scope>NUCLEOTIDE SEQUENCE</scope>
    <source>
        <strain evidence="1">SL13</strain>
    </source>
</reference>
<gene>
    <name evidence="1" type="ORF">POF50_021460</name>
</gene>
<proteinExistence type="predicted"/>
<accession>A0AA90H7B9</accession>
<organism evidence="1">
    <name type="scientific">Streptantibioticus silvisoli</name>
    <dbReference type="NCBI Taxonomy" id="2705255"/>
    <lineage>
        <taxon>Bacteria</taxon>
        <taxon>Bacillati</taxon>
        <taxon>Actinomycetota</taxon>
        <taxon>Actinomycetes</taxon>
        <taxon>Kitasatosporales</taxon>
        <taxon>Streptomycetaceae</taxon>
        <taxon>Streptantibioticus</taxon>
    </lineage>
</organism>
<dbReference type="AlphaFoldDB" id="A0AA90H7B9"/>
<comment type="caution">
    <text evidence="1">The sequence shown here is derived from an EMBL/GenBank/DDBJ whole genome shotgun (WGS) entry which is preliminary data.</text>
</comment>
<sequence>MECEAEFIDGSYTYCGCQDCDQREYDDIEADVETGAITEDEALNLHWLNGAL</sequence>